<dbReference type="AlphaFoldDB" id="A0A3M7RQ88"/>
<evidence type="ECO:0000313" key="2">
    <source>
        <dbReference type="EMBL" id="RNA25649.1"/>
    </source>
</evidence>
<evidence type="ECO:0000313" key="3">
    <source>
        <dbReference type="Proteomes" id="UP000276133"/>
    </source>
</evidence>
<keyword evidence="1" id="KW-1133">Transmembrane helix</keyword>
<keyword evidence="1" id="KW-0472">Membrane</keyword>
<dbReference type="Proteomes" id="UP000276133">
    <property type="component" value="Unassembled WGS sequence"/>
</dbReference>
<sequence>MRPNKKISGHRAGMIHQVTYYMTYLVTLQARPEKKRHLEVYDQKNQIKKFLKKLRNFEKPLNTISIFQVVFVIFLVPK</sequence>
<reference evidence="2 3" key="1">
    <citation type="journal article" date="2018" name="Sci. Rep.">
        <title>Genomic signatures of local adaptation to the degree of environmental predictability in rotifers.</title>
        <authorList>
            <person name="Franch-Gras L."/>
            <person name="Hahn C."/>
            <person name="Garcia-Roger E.M."/>
            <person name="Carmona M.J."/>
            <person name="Serra M."/>
            <person name="Gomez A."/>
        </authorList>
    </citation>
    <scope>NUCLEOTIDE SEQUENCE [LARGE SCALE GENOMIC DNA]</scope>
    <source>
        <strain evidence="2">HYR1</strain>
    </source>
</reference>
<comment type="caution">
    <text evidence="2">The sequence shown here is derived from an EMBL/GenBank/DDBJ whole genome shotgun (WGS) entry which is preliminary data.</text>
</comment>
<feature type="transmembrane region" description="Helical" evidence="1">
    <location>
        <begin position="60"/>
        <end position="77"/>
    </location>
</feature>
<gene>
    <name evidence="2" type="ORF">BpHYR1_018046</name>
</gene>
<organism evidence="2 3">
    <name type="scientific">Brachionus plicatilis</name>
    <name type="common">Marine rotifer</name>
    <name type="synonym">Brachionus muelleri</name>
    <dbReference type="NCBI Taxonomy" id="10195"/>
    <lineage>
        <taxon>Eukaryota</taxon>
        <taxon>Metazoa</taxon>
        <taxon>Spiralia</taxon>
        <taxon>Gnathifera</taxon>
        <taxon>Rotifera</taxon>
        <taxon>Eurotatoria</taxon>
        <taxon>Monogononta</taxon>
        <taxon>Pseudotrocha</taxon>
        <taxon>Ploima</taxon>
        <taxon>Brachionidae</taxon>
        <taxon>Brachionus</taxon>
    </lineage>
</organism>
<name>A0A3M7RQ88_BRAPC</name>
<keyword evidence="1" id="KW-0812">Transmembrane</keyword>
<proteinExistence type="predicted"/>
<accession>A0A3M7RQ88</accession>
<keyword evidence="3" id="KW-1185">Reference proteome</keyword>
<evidence type="ECO:0000256" key="1">
    <source>
        <dbReference type="SAM" id="Phobius"/>
    </source>
</evidence>
<dbReference type="EMBL" id="REGN01002892">
    <property type="protein sequence ID" value="RNA25649.1"/>
    <property type="molecule type" value="Genomic_DNA"/>
</dbReference>
<protein>
    <submittedName>
        <fullName evidence="2">Uncharacterized protein</fullName>
    </submittedName>
</protein>